<dbReference type="RefSeq" id="YP_010359228.1">
    <property type="nucleotide sequence ID" value="NC_062771.1"/>
</dbReference>
<evidence type="ECO:0000313" key="2">
    <source>
        <dbReference type="Proteomes" id="UP000827427"/>
    </source>
</evidence>
<dbReference type="Proteomes" id="UP000827427">
    <property type="component" value="Segment"/>
</dbReference>
<sequence>MRVIKTKHFPFGGYKAINIFGIVFTKGELSKKELNHEAIHTEQMKEMLYIFFYLWYGIEYLIIRCFHVKQHDAYKDISFEEEAHNNDDNIDYIDNRKHYSWTKYLSINTSKSA</sequence>
<dbReference type="GeneID" id="75691166"/>
<reference evidence="1 2" key="1">
    <citation type="submission" date="2021-04" db="EMBL/GenBank/DDBJ databases">
        <authorList>
            <person name="Shkoporov A.N."/>
            <person name="Stockdale S.R."/>
            <person name="Guerin E."/>
            <person name="Ross R.P."/>
            <person name="Hill C."/>
        </authorList>
    </citation>
    <scope>NUCLEOTIDE SEQUENCE [LARGE SCALE GENOMIC DNA]</scope>
    <source>
        <strain evidence="2">cr99_1</strain>
    </source>
</reference>
<name>A0AAE7RUK8_9CAUD</name>
<protein>
    <submittedName>
        <fullName evidence="1">Zincin superfamily protease</fullName>
    </submittedName>
</protein>
<dbReference type="GO" id="GO:0008233">
    <property type="term" value="F:peptidase activity"/>
    <property type="evidence" value="ECO:0007669"/>
    <property type="project" value="UniProtKB-KW"/>
</dbReference>
<evidence type="ECO:0000313" key="1">
    <source>
        <dbReference type="EMBL" id="QWM89656.1"/>
    </source>
</evidence>
<dbReference type="GO" id="GO:0006508">
    <property type="term" value="P:proteolysis"/>
    <property type="evidence" value="ECO:0007669"/>
    <property type="project" value="UniProtKB-KW"/>
</dbReference>
<dbReference type="EMBL" id="MZ130481">
    <property type="protein sequence ID" value="QWM89656.1"/>
    <property type="molecule type" value="Genomic_DNA"/>
</dbReference>
<accession>A0AAE7RUK8</accession>
<dbReference type="KEGG" id="vg:75691166"/>
<gene>
    <name evidence="1" type="primary">gp_16426</name>
</gene>
<organism evidence="1 2">
    <name type="scientific">uncultured phage cr99_1</name>
    <dbReference type="NCBI Taxonomy" id="2986399"/>
    <lineage>
        <taxon>Viruses</taxon>
        <taxon>Duplodnaviria</taxon>
        <taxon>Heunggongvirae</taxon>
        <taxon>Uroviricota</taxon>
        <taxon>Caudoviricetes</taxon>
        <taxon>Crassvirales</taxon>
        <taxon>Intestiviridae</taxon>
        <taxon>Crudevirinae</taxon>
        <taxon>Carjivirus</taxon>
        <taxon>Carjivirus hominis</taxon>
    </lineage>
</organism>
<keyword evidence="1" id="KW-0378">Hydrolase</keyword>
<keyword evidence="1" id="KW-0645">Protease</keyword>
<keyword evidence="2" id="KW-1185">Reference proteome</keyword>
<proteinExistence type="predicted"/>